<dbReference type="Gene3D" id="3.40.50.300">
    <property type="entry name" value="P-loop containing nucleotide triphosphate hydrolases"/>
    <property type="match status" value="2"/>
</dbReference>
<keyword evidence="4" id="KW-0067">ATP-binding</keyword>
<dbReference type="Pfam" id="PF24473">
    <property type="entry name" value="CON_HrpB"/>
    <property type="match status" value="1"/>
</dbReference>
<dbReference type="CDD" id="cd18791">
    <property type="entry name" value="SF2_C_RHA"/>
    <property type="match status" value="1"/>
</dbReference>
<accession>A0ABQ2G2B4</accession>
<name>A0ABQ2G2B4_9DEIO</name>
<dbReference type="SMART" id="SM00490">
    <property type="entry name" value="HELICc"/>
    <property type="match status" value="1"/>
</dbReference>
<organism evidence="8 9">
    <name type="scientific">Deinococcus aerolatus</name>
    <dbReference type="NCBI Taxonomy" id="522487"/>
    <lineage>
        <taxon>Bacteria</taxon>
        <taxon>Thermotogati</taxon>
        <taxon>Deinococcota</taxon>
        <taxon>Deinococci</taxon>
        <taxon>Deinococcales</taxon>
        <taxon>Deinococcaceae</taxon>
        <taxon>Deinococcus</taxon>
    </lineage>
</organism>
<dbReference type="SMART" id="SM00487">
    <property type="entry name" value="DEXDc"/>
    <property type="match status" value="1"/>
</dbReference>
<dbReference type="InterPro" id="IPR001650">
    <property type="entry name" value="Helicase_C-like"/>
</dbReference>
<dbReference type="PROSITE" id="PS51194">
    <property type="entry name" value="HELICASE_CTER"/>
    <property type="match status" value="1"/>
</dbReference>
<evidence type="ECO:0000259" key="7">
    <source>
        <dbReference type="PROSITE" id="PS51194"/>
    </source>
</evidence>
<dbReference type="InterPro" id="IPR049614">
    <property type="entry name" value="HrpB_DEXH"/>
</dbReference>
<evidence type="ECO:0000256" key="2">
    <source>
        <dbReference type="ARBA" id="ARBA00022801"/>
    </source>
</evidence>
<dbReference type="PANTHER" id="PTHR43519:SF1">
    <property type="entry name" value="ATP-DEPENDENT RNA HELICASE HRPB"/>
    <property type="match status" value="1"/>
</dbReference>
<sequence>MPARLRYHSPMSAPPFVLPIAEVIPAVRAALAAHPLVVVQAPPGAGKSTALPLELLHEDWLAGQAVIMLQPRRVAARAVASRLAEGLNETVGQTVGYRVRFESRVSRQTRLEVVTEGILTRRLQRDPELAGVGLVILDEFHERSLNADLALALLREVQGALRDDLRVLVMSATLNPDLPARLGAPLVESAGRAYPVEVCYLPTDPVGRVENAVARKVRQALAEDEGDILAFLPGVREIRGAAAQLADMDALVLPLYGDLSVKDQRRALLPDPEGRRKVVLATSIAETSLTIDGVRVVVDGGQSRTQAFDPATGLSRMVTGRVTRDSAAQRAGRAGRTAPGVAYRLWSERTQPLLPPARPPEVLETDLAPLVLELAAWGAPDPAALAWLDAPPAPRVETARTLLRGLSALDDAGRVTPEGQRLLEFPTHPRLAHLLTGGARAGLGPLAADLAALLEERDPLPPGSGADLTERVEALRCWRTGGAGRGDVAVLERIERLAKQWRGLLNVKPDHAPPDPYDLGELIALAYPERLALAREVLPGGVRGRFLLAGGQGVALPEGDALAGAPALAVAHLDARALNPSNAEGRIYLAAPLGLSTLDARAQWAEAVRWDARTGTLLAQRERRVGALILETRPLKDLPAALRVAALAGAIRAEGLHLLTFSREAEALRARVQSLRHWHPEGDWPDLSDAALLDTLEDWLGPSLGMARTRDDLGRLNLLPALQALLPWPLPQQLEALAPTHLSVPTGSRIRLEYRADGSPPILAVKLQELFGLEQTPTVNGGRTPVLLHLLSPAGRPVQVTQELRSFWNSSYFEVRKDLRGRYPRHPWPDDPWTHAPMKGTKRRGV</sequence>
<dbReference type="Gene3D" id="1.20.120.1080">
    <property type="match status" value="1"/>
</dbReference>
<dbReference type="InterPro" id="IPR011545">
    <property type="entry name" value="DEAD/DEAH_box_helicase_dom"/>
</dbReference>
<comment type="caution">
    <text evidence="8">The sequence shown here is derived from an EMBL/GenBank/DDBJ whole genome shotgun (WGS) entry which is preliminary data.</text>
</comment>
<dbReference type="PROSITE" id="PS51192">
    <property type="entry name" value="HELICASE_ATP_BIND_1"/>
    <property type="match status" value="1"/>
</dbReference>
<evidence type="ECO:0000256" key="5">
    <source>
        <dbReference type="SAM" id="MobiDB-lite"/>
    </source>
</evidence>
<dbReference type="Pfam" id="PF00270">
    <property type="entry name" value="DEAD"/>
    <property type="match status" value="1"/>
</dbReference>
<keyword evidence="2" id="KW-0378">Hydrolase</keyword>
<dbReference type="InterPro" id="IPR048333">
    <property type="entry name" value="HA2_WH"/>
</dbReference>
<dbReference type="CDD" id="cd17990">
    <property type="entry name" value="DEXHc_HrpB"/>
    <property type="match status" value="1"/>
</dbReference>
<dbReference type="PANTHER" id="PTHR43519">
    <property type="entry name" value="ATP-DEPENDENT RNA HELICASE HRPB"/>
    <property type="match status" value="1"/>
</dbReference>
<dbReference type="GO" id="GO:0004386">
    <property type="term" value="F:helicase activity"/>
    <property type="evidence" value="ECO:0007669"/>
    <property type="project" value="UniProtKB-KW"/>
</dbReference>
<dbReference type="InterPro" id="IPR010225">
    <property type="entry name" value="HrpB"/>
</dbReference>
<evidence type="ECO:0000256" key="4">
    <source>
        <dbReference type="ARBA" id="ARBA00022840"/>
    </source>
</evidence>
<dbReference type="PIRSF" id="PIRSF005496">
    <property type="entry name" value="ATP_hel_hrpB"/>
    <property type="match status" value="1"/>
</dbReference>
<dbReference type="EMBL" id="BMOL01000002">
    <property type="protein sequence ID" value="GGL71852.1"/>
    <property type="molecule type" value="Genomic_DNA"/>
</dbReference>
<dbReference type="Pfam" id="PF04408">
    <property type="entry name" value="WHD_HA2"/>
    <property type="match status" value="1"/>
</dbReference>
<keyword evidence="1" id="KW-0547">Nucleotide-binding</keyword>
<dbReference type="Pfam" id="PF08482">
    <property type="entry name" value="HrpB_C"/>
    <property type="match status" value="1"/>
</dbReference>
<dbReference type="NCBIfam" id="TIGR01970">
    <property type="entry name" value="DEAH_box_HrpB"/>
    <property type="match status" value="1"/>
</dbReference>
<dbReference type="InterPro" id="IPR056329">
    <property type="entry name" value="CON_HrpB"/>
</dbReference>
<dbReference type="InterPro" id="IPR027417">
    <property type="entry name" value="P-loop_NTPase"/>
</dbReference>
<feature type="region of interest" description="Disordered" evidence="5">
    <location>
        <begin position="824"/>
        <end position="846"/>
    </location>
</feature>
<proteinExistence type="predicted"/>
<feature type="domain" description="Helicase ATP-binding" evidence="6">
    <location>
        <begin position="28"/>
        <end position="177"/>
    </location>
</feature>
<dbReference type="InterPro" id="IPR014001">
    <property type="entry name" value="Helicase_ATP-bd"/>
</dbReference>
<gene>
    <name evidence="8" type="ORF">GCM10010840_07470</name>
</gene>
<dbReference type="SMART" id="SM00847">
    <property type="entry name" value="HA2"/>
    <property type="match status" value="1"/>
</dbReference>
<dbReference type="SUPFAM" id="SSF52540">
    <property type="entry name" value="P-loop containing nucleoside triphosphate hydrolases"/>
    <property type="match status" value="1"/>
</dbReference>
<dbReference type="Pfam" id="PF00271">
    <property type="entry name" value="Helicase_C"/>
    <property type="match status" value="1"/>
</dbReference>
<dbReference type="Proteomes" id="UP000639973">
    <property type="component" value="Unassembled WGS sequence"/>
</dbReference>
<reference evidence="9" key="1">
    <citation type="journal article" date="2019" name="Int. J. Syst. Evol. Microbiol.">
        <title>The Global Catalogue of Microorganisms (GCM) 10K type strain sequencing project: providing services to taxonomists for standard genome sequencing and annotation.</title>
        <authorList>
            <consortium name="The Broad Institute Genomics Platform"/>
            <consortium name="The Broad Institute Genome Sequencing Center for Infectious Disease"/>
            <person name="Wu L."/>
            <person name="Ma J."/>
        </authorList>
    </citation>
    <scope>NUCLEOTIDE SEQUENCE [LARGE SCALE GENOMIC DNA]</scope>
    <source>
        <strain evidence="9">JCM 15442</strain>
    </source>
</reference>
<keyword evidence="9" id="KW-1185">Reference proteome</keyword>
<evidence type="ECO:0000313" key="9">
    <source>
        <dbReference type="Proteomes" id="UP000639973"/>
    </source>
</evidence>
<evidence type="ECO:0000259" key="6">
    <source>
        <dbReference type="PROSITE" id="PS51192"/>
    </source>
</evidence>
<feature type="compositionally biased region" description="Basic and acidic residues" evidence="5">
    <location>
        <begin position="824"/>
        <end position="833"/>
    </location>
</feature>
<evidence type="ECO:0000256" key="1">
    <source>
        <dbReference type="ARBA" id="ARBA00022741"/>
    </source>
</evidence>
<evidence type="ECO:0000313" key="8">
    <source>
        <dbReference type="EMBL" id="GGL71852.1"/>
    </source>
</evidence>
<keyword evidence="3 8" id="KW-0347">Helicase</keyword>
<evidence type="ECO:0000256" key="3">
    <source>
        <dbReference type="ARBA" id="ARBA00022806"/>
    </source>
</evidence>
<feature type="domain" description="Helicase C-terminal" evidence="7">
    <location>
        <begin position="216"/>
        <end position="378"/>
    </location>
</feature>
<dbReference type="InterPro" id="IPR007502">
    <property type="entry name" value="Helicase-assoc_dom"/>
</dbReference>
<protein>
    <submittedName>
        <fullName evidence="8">ATP-dependent helicase HrpB</fullName>
    </submittedName>
</protein>
<dbReference type="InterPro" id="IPR013689">
    <property type="entry name" value="RNA_helicase_ATP-dep_HrpB_C"/>
</dbReference>